<dbReference type="InterPro" id="IPR029063">
    <property type="entry name" value="SAM-dependent_MTases_sf"/>
</dbReference>
<proteinExistence type="predicted"/>
<reference evidence="2" key="1">
    <citation type="submission" date="2019-02" db="EMBL/GenBank/DDBJ databases">
        <authorList>
            <person name="Gruber-Vodicka R. H."/>
            <person name="Seah K. B. B."/>
        </authorList>
    </citation>
    <scope>NUCLEOTIDE SEQUENCE</scope>
    <source>
        <strain evidence="2">BECK_M6</strain>
        <strain evidence="1">BECK_M7</strain>
    </source>
</reference>
<dbReference type="AlphaFoldDB" id="A0A450V1Q4"/>
<protein>
    <recommendedName>
        <fullName evidence="3">Methyltransferase domain-containing protein</fullName>
    </recommendedName>
</protein>
<evidence type="ECO:0008006" key="3">
    <source>
        <dbReference type="Google" id="ProtNLM"/>
    </source>
</evidence>
<dbReference type="EMBL" id="CAADFF010000001">
    <property type="protein sequence ID" value="VFJ86075.1"/>
    <property type="molecule type" value="Genomic_DNA"/>
</dbReference>
<gene>
    <name evidence="2" type="ORF">BECKLFY1418A_GA0070994_108711</name>
    <name evidence="1" type="ORF">BECKLFY1418B_GA0070995_1001105</name>
</gene>
<dbReference type="EMBL" id="CAADFH010000087">
    <property type="protein sequence ID" value="VFJ98713.1"/>
    <property type="molecule type" value="Genomic_DNA"/>
</dbReference>
<dbReference type="Gene3D" id="3.40.50.150">
    <property type="entry name" value="Vaccinia Virus protein VP39"/>
    <property type="match status" value="1"/>
</dbReference>
<evidence type="ECO:0000313" key="1">
    <source>
        <dbReference type="EMBL" id="VFJ86075.1"/>
    </source>
</evidence>
<sequence>MGLRRPFRKMYLHYKLRSKTAEEIFTDAYEINREKKKQGKLASVSGVGSDARQTGIIAREIPVLFNEFNVSTVLDIPCGDFNWMKDVDLGGVDYIGADIVGELIRENSEKYEKQGIRFQKLNLITDKLPKVDLVFCRDCLVHLSFSDIFLALNNVCDSESRYLLTTTFQRRTGNRDIATGLWRALNLQLAPFSLPKPLEIINEATTNADGSYRNETMELGNISDIQDKTLGLWKISDIRESLKHR</sequence>
<name>A0A450V1Q4_9GAMM</name>
<accession>A0A450V1Q4</accession>
<organism evidence="2">
    <name type="scientific">Candidatus Kentrum sp. LFY</name>
    <dbReference type="NCBI Taxonomy" id="2126342"/>
    <lineage>
        <taxon>Bacteria</taxon>
        <taxon>Pseudomonadati</taxon>
        <taxon>Pseudomonadota</taxon>
        <taxon>Gammaproteobacteria</taxon>
        <taxon>Candidatus Kentrum</taxon>
    </lineage>
</organism>
<evidence type="ECO:0000313" key="2">
    <source>
        <dbReference type="EMBL" id="VFJ98713.1"/>
    </source>
</evidence>
<dbReference type="SUPFAM" id="SSF53335">
    <property type="entry name" value="S-adenosyl-L-methionine-dependent methyltransferases"/>
    <property type="match status" value="1"/>
</dbReference>